<evidence type="ECO:0000256" key="7">
    <source>
        <dbReference type="ARBA" id="ARBA00023136"/>
    </source>
</evidence>
<dbReference type="Proteomes" id="UP001200334">
    <property type="component" value="Unassembled WGS sequence"/>
</dbReference>
<evidence type="ECO:0000259" key="9">
    <source>
        <dbReference type="Pfam" id="PF01545"/>
    </source>
</evidence>
<evidence type="ECO:0000256" key="5">
    <source>
        <dbReference type="ARBA" id="ARBA00022989"/>
    </source>
</evidence>
<feature type="transmembrane region" description="Helical" evidence="8">
    <location>
        <begin position="9"/>
        <end position="33"/>
    </location>
</feature>
<dbReference type="AlphaFoldDB" id="A0A1L3JVI4"/>
<evidence type="ECO:0000259" key="10">
    <source>
        <dbReference type="Pfam" id="PF16916"/>
    </source>
</evidence>
<dbReference type="InterPro" id="IPR036837">
    <property type="entry name" value="Cation_efflux_CTD_sf"/>
</dbReference>
<dbReference type="InterPro" id="IPR027469">
    <property type="entry name" value="Cation_efflux_TMD_sf"/>
</dbReference>
<feature type="transmembrane region" description="Helical" evidence="8">
    <location>
        <begin position="39"/>
        <end position="59"/>
    </location>
</feature>
<dbReference type="EMBL" id="JAJNUY010000005">
    <property type="protein sequence ID" value="MCD5562987.1"/>
    <property type="molecule type" value="Genomic_DNA"/>
</dbReference>
<feature type="transmembrane region" description="Helical" evidence="8">
    <location>
        <begin position="143"/>
        <end position="165"/>
    </location>
</feature>
<feature type="transmembrane region" description="Helical" evidence="8">
    <location>
        <begin position="110"/>
        <end position="131"/>
    </location>
</feature>
<organism evidence="11">
    <name type="scientific">Lactobacillus delbrueckii subsp. lactis</name>
    <dbReference type="NCBI Taxonomy" id="29397"/>
    <lineage>
        <taxon>Bacteria</taxon>
        <taxon>Bacillati</taxon>
        <taxon>Bacillota</taxon>
        <taxon>Bacilli</taxon>
        <taxon>Lactobacillales</taxon>
        <taxon>Lactobacillaceae</taxon>
        <taxon>Lactobacillus</taxon>
    </lineage>
</organism>
<evidence type="ECO:0000256" key="8">
    <source>
        <dbReference type="SAM" id="Phobius"/>
    </source>
</evidence>
<dbReference type="PANTHER" id="PTHR11562:SF17">
    <property type="entry name" value="RE54080P-RELATED"/>
    <property type="match status" value="1"/>
</dbReference>
<evidence type="ECO:0000256" key="6">
    <source>
        <dbReference type="ARBA" id="ARBA00023065"/>
    </source>
</evidence>
<comment type="subcellular location">
    <subcellularLocation>
        <location evidence="1">Membrane</location>
        <topology evidence="1">Multi-pass membrane protein</topology>
    </subcellularLocation>
</comment>
<evidence type="ECO:0000313" key="12">
    <source>
        <dbReference type="EMBL" id="MCD5562987.1"/>
    </source>
</evidence>
<evidence type="ECO:0000256" key="1">
    <source>
        <dbReference type="ARBA" id="ARBA00004141"/>
    </source>
</evidence>
<keyword evidence="6" id="KW-0406">Ion transport</keyword>
<dbReference type="InterPro" id="IPR050681">
    <property type="entry name" value="CDF/SLC30A"/>
</dbReference>
<reference evidence="11" key="1">
    <citation type="submission" date="2018-07" db="EMBL/GenBank/DDBJ databases">
        <authorList>
            <person name="Somerville V."/>
        </authorList>
    </citation>
    <scope>NUCLEOTIDE SEQUENCE</scope>
    <source>
        <strain evidence="11">NWC_2_2</strain>
    </source>
</reference>
<evidence type="ECO:0000256" key="3">
    <source>
        <dbReference type="ARBA" id="ARBA00022448"/>
    </source>
</evidence>
<dbReference type="PANTHER" id="PTHR11562">
    <property type="entry name" value="CATION EFFLUX PROTEIN/ ZINC TRANSPORTER"/>
    <property type="match status" value="1"/>
</dbReference>
<dbReference type="Gene3D" id="3.30.70.1350">
    <property type="entry name" value="Cation efflux protein, cytoplasmic domain"/>
    <property type="match status" value="1"/>
</dbReference>
<accession>A0A1L3JVI4</accession>
<protein>
    <submittedName>
        <fullName evidence="12">Cation diffusion facilitator family transporter</fullName>
    </submittedName>
    <submittedName>
        <fullName evidence="11">Cation transporter</fullName>
    </submittedName>
</protein>
<dbReference type="NCBIfam" id="TIGR01297">
    <property type="entry name" value="CDF"/>
    <property type="match status" value="1"/>
</dbReference>
<evidence type="ECO:0000313" key="11">
    <source>
        <dbReference type="EMBL" id="AZA15936.1"/>
    </source>
</evidence>
<keyword evidence="3" id="KW-0813">Transport</keyword>
<reference evidence="12 13" key="2">
    <citation type="submission" date="2021-12" db="EMBL/GenBank/DDBJ databases">
        <title>Antimicrobial susceptibility of Lactobacillus delbrueckii subsp. lactis obtained from milk products and other habitats.</title>
        <authorList>
            <person name="Shani N."/>
        </authorList>
    </citation>
    <scope>NUCLEOTIDE SEQUENCE [LARGE SCALE GENOMIC DNA]</scope>
    <source>
        <strain evidence="12 13">FAM 21755</strain>
    </source>
</reference>
<feature type="domain" description="Cation efflux protein transmembrane" evidence="9">
    <location>
        <begin position="13"/>
        <end position="200"/>
    </location>
</feature>
<keyword evidence="4 8" id="KW-0812">Transmembrane</keyword>
<dbReference type="EMBL" id="CP031023">
    <property type="protein sequence ID" value="AZA15936.1"/>
    <property type="molecule type" value="Genomic_DNA"/>
</dbReference>
<feature type="transmembrane region" description="Helical" evidence="8">
    <location>
        <begin position="79"/>
        <end position="98"/>
    </location>
</feature>
<evidence type="ECO:0000313" key="13">
    <source>
        <dbReference type="Proteomes" id="UP001200334"/>
    </source>
</evidence>
<dbReference type="InterPro" id="IPR027470">
    <property type="entry name" value="Cation_efflux_CTD"/>
</dbReference>
<evidence type="ECO:0000256" key="2">
    <source>
        <dbReference type="ARBA" id="ARBA00008873"/>
    </source>
</evidence>
<dbReference type="Pfam" id="PF16916">
    <property type="entry name" value="ZT_dimer"/>
    <property type="match status" value="1"/>
</dbReference>
<dbReference type="RefSeq" id="WP_003615397.1">
    <property type="nucleotide sequence ID" value="NZ_BJLO01000025.1"/>
</dbReference>
<gene>
    <name evidence="11" type="ORF">DQL93_04785</name>
    <name evidence="12" type="ORF">LOB85_02235</name>
</gene>
<dbReference type="SUPFAM" id="SSF161111">
    <property type="entry name" value="Cation efflux protein transmembrane domain-like"/>
    <property type="match status" value="1"/>
</dbReference>
<keyword evidence="7 8" id="KW-0472">Membrane</keyword>
<dbReference type="InterPro" id="IPR058533">
    <property type="entry name" value="Cation_efflux_TM"/>
</dbReference>
<dbReference type="GO" id="GO:0005886">
    <property type="term" value="C:plasma membrane"/>
    <property type="evidence" value="ECO:0007669"/>
    <property type="project" value="TreeGrafter"/>
</dbReference>
<evidence type="ECO:0000256" key="4">
    <source>
        <dbReference type="ARBA" id="ARBA00022692"/>
    </source>
</evidence>
<dbReference type="GO" id="GO:0005385">
    <property type="term" value="F:zinc ion transmembrane transporter activity"/>
    <property type="evidence" value="ECO:0007669"/>
    <property type="project" value="TreeGrafter"/>
</dbReference>
<dbReference type="Pfam" id="PF01545">
    <property type="entry name" value="Cation_efflux"/>
    <property type="match status" value="1"/>
</dbReference>
<dbReference type="OrthoDB" id="9809646at2"/>
<name>A0A1L3JVI4_LACDL</name>
<dbReference type="InterPro" id="IPR002524">
    <property type="entry name" value="Cation_efflux"/>
</dbReference>
<keyword evidence="5 8" id="KW-1133">Transmembrane helix</keyword>
<proteinExistence type="inferred from homology"/>
<feature type="domain" description="Cation efflux protein cytoplasmic" evidence="10">
    <location>
        <begin position="204"/>
        <end position="279"/>
    </location>
</feature>
<dbReference type="SUPFAM" id="SSF160240">
    <property type="entry name" value="Cation efflux protein cytoplasmic domain-like"/>
    <property type="match status" value="1"/>
</dbReference>
<dbReference type="Gene3D" id="1.20.1510.10">
    <property type="entry name" value="Cation efflux protein transmembrane domain"/>
    <property type="match status" value="1"/>
</dbReference>
<sequence>MKDQASKRYLWVTVFNVIITAAEIAGGIISGSLALLSDALHNLSDVVSIVVAFAANLIAKRSKDQHKTFGYKRAETLAAYTNGLFLLAISIYLFISAIKRFSKPEPIEGGVMFIVSLIGLAGNLISMLILGKGSKENLNARALFLNMMSDTLSSVAVAVGSLLIYYQNWTLVDPVLTMAAAIFLLKEAFEVTRDSANVLMEANPDLDLEAIEEAGLAFKEVIQLHHLHVWRYSDDTIMLDAHIVVDSGLTAKRIEELDEEIAACLKEKFAINHVTLQAECSRGLDEDLLSTNKEN</sequence>
<comment type="similarity">
    <text evidence="2">Belongs to the cation diffusion facilitator (CDF) transporter (TC 2.A.4) family. SLC30A subfamily.</text>
</comment>